<evidence type="ECO:0000313" key="1">
    <source>
        <dbReference type="EnsemblPlants" id="AVESA.00010b.r2.1AG0023850.1.CDS"/>
    </source>
</evidence>
<sequence>MDEIKFHKEVECLMKAKHKNIVHFLGYCSETHGRTADYDGKFVMADIRNWLLCFEYVMNGSLDKYITDASGGLEWGERYKIIKGICDGLLHLHEKRILHLDLKPGNILIDDHMGPKIADFGLSRCLNKDQTRPFTSNLCGSQGYLAPEYYRGQVAFASDIYSLGVIIVEILTGEKGYPEEENVVDNWMAQLGASEKWEAQLEQVKVCTKIGIECMDLDPKKRPVARHIVDRLDKMGSTMETGISGSTKQLQVEHKFSITPSINTIGMGSYADGQTSGPSA</sequence>
<dbReference type="Proteomes" id="UP001732700">
    <property type="component" value="Chromosome 1A"/>
</dbReference>
<dbReference type="EnsemblPlants" id="AVESA.00010b.r2.1AG0023850.1">
    <property type="protein sequence ID" value="AVESA.00010b.r2.1AG0023850.1.CDS"/>
    <property type="gene ID" value="AVESA.00010b.r2.1AG0023850"/>
</dbReference>
<proteinExistence type="predicted"/>
<protein>
    <submittedName>
        <fullName evidence="1">Uncharacterized protein</fullName>
    </submittedName>
</protein>
<evidence type="ECO:0000313" key="2">
    <source>
        <dbReference type="Proteomes" id="UP001732700"/>
    </source>
</evidence>
<accession>A0ACD5TBB5</accession>
<reference evidence="1" key="2">
    <citation type="submission" date="2025-09" db="UniProtKB">
        <authorList>
            <consortium name="EnsemblPlants"/>
        </authorList>
    </citation>
    <scope>IDENTIFICATION</scope>
</reference>
<name>A0ACD5TBB5_AVESA</name>
<keyword evidence="2" id="KW-1185">Reference proteome</keyword>
<reference evidence="1" key="1">
    <citation type="submission" date="2021-05" db="EMBL/GenBank/DDBJ databases">
        <authorList>
            <person name="Scholz U."/>
            <person name="Mascher M."/>
            <person name="Fiebig A."/>
        </authorList>
    </citation>
    <scope>NUCLEOTIDE SEQUENCE [LARGE SCALE GENOMIC DNA]</scope>
</reference>
<organism evidence="1 2">
    <name type="scientific">Avena sativa</name>
    <name type="common">Oat</name>
    <dbReference type="NCBI Taxonomy" id="4498"/>
    <lineage>
        <taxon>Eukaryota</taxon>
        <taxon>Viridiplantae</taxon>
        <taxon>Streptophyta</taxon>
        <taxon>Embryophyta</taxon>
        <taxon>Tracheophyta</taxon>
        <taxon>Spermatophyta</taxon>
        <taxon>Magnoliopsida</taxon>
        <taxon>Liliopsida</taxon>
        <taxon>Poales</taxon>
        <taxon>Poaceae</taxon>
        <taxon>BOP clade</taxon>
        <taxon>Pooideae</taxon>
        <taxon>Poodae</taxon>
        <taxon>Poeae</taxon>
        <taxon>Poeae Chloroplast Group 1 (Aveneae type)</taxon>
        <taxon>Aveninae</taxon>
        <taxon>Avena</taxon>
    </lineage>
</organism>